<dbReference type="EMBL" id="CAJZBQ010000034">
    <property type="protein sequence ID" value="CAG9323513.1"/>
    <property type="molecule type" value="Genomic_DNA"/>
</dbReference>
<dbReference type="GO" id="GO:0000155">
    <property type="term" value="F:phosphorelay sensor kinase activity"/>
    <property type="evidence" value="ECO:0007669"/>
    <property type="project" value="InterPro"/>
</dbReference>
<dbReference type="PROSITE" id="PS50110">
    <property type="entry name" value="RESPONSE_REGULATORY"/>
    <property type="match status" value="1"/>
</dbReference>
<evidence type="ECO:0000256" key="3">
    <source>
        <dbReference type="SAM" id="Phobius"/>
    </source>
</evidence>
<evidence type="ECO:0000256" key="1">
    <source>
        <dbReference type="ARBA" id="ARBA00022553"/>
    </source>
</evidence>
<protein>
    <recommendedName>
        <fullName evidence="8">Histidine kinase</fullName>
    </recommendedName>
</protein>
<dbReference type="InterPro" id="IPR004358">
    <property type="entry name" value="Sig_transdc_His_kin-like_C"/>
</dbReference>
<dbReference type="InterPro" id="IPR003661">
    <property type="entry name" value="HisK_dim/P_dom"/>
</dbReference>
<dbReference type="Pfam" id="PF02518">
    <property type="entry name" value="HATPase_c"/>
    <property type="match status" value="1"/>
</dbReference>
<dbReference type="Pfam" id="PF00512">
    <property type="entry name" value="HisKA"/>
    <property type="match status" value="1"/>
</dbReference>
<dbReference type="SMART" id="SM00387">
    <property type="entry name" value="HATPase_c"/>
    <property type="match status" value="1"/>
</dbReference>
<keyword evidence="3" id="KW-0472">Membrane</keyword>
<keyword evidence="7" id="KW-1185">Reference proteome</keyword>
<dbReference type="Gene3D" id="3.40.50.2300">
    <property type="match status" value="1"/>
</dbReference>
<dbReference type="Pfam" id="PF00072">
    <property type="entry name" value="Response_reg"/>
    <property type="match status" value="1"/>
</dbReference>
<dbReference type="Gene3D" id="1.10.287.130">
    <property type="match status" value="1"/>
</dbReference>
<dbReference type="PRINTS" id="PR00344">
    <property type="entry name" value="BCTRLSENSOR"/>
</dbReference>
<feature type="modified residue" description="4-aspartylphosphate" evidence="2">
    <location>
        <position position="634"/>
    </location>
</feature>
<dbReference type="Proteomes" id="UP001162131">
    <property type="component" value="Unassembled WGS sequence"/>
</dbReference>
<dbReference type="Gene3D" id="3.30.565.10">
    <property type="entry name" value="Histidine kinase-like ATPase, C-terminal domain"/>
    <property type="match status" value="1"/>
</dbReference>
<dbReference type="SMART" id="SM00388">
    <property type="entry name" value="HisKA"/>
    <property type="match status" value="1"/>
</dbReference>
<evidence type="ECO:0000259" key="4">
    <source>
        <dbReference type="PROSITE" id="PS50109"/>
    </source>
</evidence>
<feature type="domain" description="Response regulatory" evidence="5">
    <location>
        <begin position="580"/>
        <end position="705"/>
    </location>
</feature>
<keyword evidence="1 2" id="KW-0597">Phosphoprotein</keyword>
<organism evidence="6 7">
    <name type="scientific">Blepharisma stoltei</name>
    <dbReference type="NCBI Taxonomy" id="1481888"/>
    <lineage>
        <taxon>Eukaryota</taxon>
        <taxon>Sar</taxon>
        <taxon>Alveolata</taxon>
        <taxon>Ciliophora</taxon>
        <taxon>Postciliodesmatophora</taxon>
        <taxon>Heterotrichea</taxon>
        <taxon>Heterotrichida</taxon>
        <taxon>Blepharismidae</taxon>
        <taxon>Blepharisma</taxon>
    </lineage>
</organism>
<comment type="caution">
    <text evidence="6">The sequence shown here is derived from an EMBL/GenBank/DDBJ whole genome shotgun (WGS) entry which is preliminary data.</text>
</comment>
<gene>
    <name evidence="6" type="ORF">BSTOLATCC_MIC34162</name>
</gene>
<dbReference type="InterPro" id="IPR011006">
    <property type="entry name" value="CheY-like_superfamily"/>
</dbReference>
<evidence type="ECO:0000313" key="7">
    <source>
        <dbReference type="Proteomes" id="UP001162131"/>
    </source>
</evidence>
<dbReference type="InterPro" id="IPR050956">
    <property type="entry name" value="2C_system_His_kinase"/>
</dbReference>
<dbReference type="CDD" id="cd00082">
    <property type="entry name" value="HisKA"/>
    <property type="match status" value="1"/>
</dbReference>
<evidence type="ECO:0000256" key="2">
    <source>
        <dbReference type="PROSITE-ProRule" id="PRU00169"/>
    </source>
</evidence>
<dbReference type="PANTHER" id="PTHR43719">
    <property type="entry name" value="TWO-COMPONENT HISTIDINE KINASE"/>
    <property type="match status" value="1"/>
</dbReference>
<dbReference type="InterPro" id="IPR036890">
    <property type="entry name" value="HATPase_C_sf"/>
</dbReference>
<dbReference type="InterPro" id="IPR005467">
    <property type="entry name" value="His_kinase_dom"/>
</dbReference>
<reference evidence="6" key="1">
    <citation type="submission" date="2021-09" db="EMBL/GenBank/DDBJ databases">
        <authorList>
            <consortium name="AG Swart"/>
            <person name="Singh M."/>
            <person name="Singh A."/>
            <person name="Seah K."/>
            <person name="Emmerich C."/>
        </authorList>
    </citation>
    <scope>NUCLEOTIDE SEQUENCE</scope>
    <source>
        <strain evidence="6">ATCC30299</strain>
    </source>
</reference>
<feature type="transmembrane region" description="Helical" evidence="3">
    <location>
        <begin position="48"/>
        <end position="68"/>
    </location>
</feature>
<dbReference type="SUPFAM" id="SSF55874">
    <property type="entry name" value="ATPase domain of HSP90 chaperone/DNA topoisomerase II/histidine kinase"/>
    <property type="match status" value="1"/>
</dbReference>
<dbReference type="AlphaFoldDB" id="A0AAU9JBB9"/>
<keyword evidence="3" id="KW-0812">Transmembrane</keyword>
<dbReference type="InterPro" id="IPR001789">
    <property type="entry name" value="Sig_transdc_resp-reg_receiver"/>
</dbReference>
<sequence>MKSTEDLWWKEEFESVYNFLIKACILSCIAPSLRLIKEIFIPSEFTWIWFAPLVIANIICLLIVQFSSKNGPFCKIIVLILANEFHNFQLFILSASQLNSKIFEVLAWVARAELEFTIIRNTWVFNSLMFIHLCVWYVKLDAIDPLTLILDINVIVLLCNISRSHMMKKSYERFAYRKELENTTNRLNTITQALFEGIIILSENAKVAFFNGESLELLNTTAENLKTDLDSIKYIDGKKIARFNDSTNLIDDIIYLLNNPRLEETLLGISFIGSTNIEWKAKNITWEGKPSLFISIRNSNQIIELEKNISKENLRNLILRSASHELKTPLNSIIYFTSELLKDKALSINEKSKKKLKTVLISGKLMLSLINDLLDYSKILTGGLNIQKKVCNIEEIIINTCDLIQLQAEKKKISIIYRLDPLLPTKIYTDPLRFGQILLNLVTNAIRYTIKGKIDISCVLTSKNILKCYVEDTGIGIDKKNLKSMTKDLNSLAVPSIDSTGKGLGLHISNLLSKQLGGEVLKAKSNLGRGSTFSFKIDINNANNHQRVDDKLNTKECNENVMPEFSISKQYFESRALNQSVLIVDDMEFNLEILGSIFKNYGVAFCEAINGKIAIEKVIEHDKKQRPFKVIMMDSSMPEMDGWEASKNINKLYREGNIHFLPVIIGHSAYNSDEDVKLCFESGMAEFLPKPCSPEEIIQTVIKYL</sequence>
<dbReference type="PROSITE" id="PS50109">
    <property type="entry name" value="HIS_KIN"/>
    <property type="match status" value="1"/>
</dbReference>
<dbReference type="InterPro" id="IPR003594">
    <property type="entry name" value="HATPase_dom"/>
</dbReference>
<dbReference type="SUPFAM" id="SSF52172">
    <property type="entry name" value="CheY-like"/>
    <property type="match status" value="1"/>
</dbReference>
<dbReference type="InterPro" id="IPR036097">
    <property type="entry name" value="HisK_dim/P_sf"/>
</dbReference>
<dbReference type="SUPFAM" id="SSF47384">
    <property type="entry name" value="Homodimeric domain of signal transducing histidine kinase"/>
    <property type="match status" value="1"/>
</dbReference>
<dbReference type="PANTHER" id="PTHR43719:SF28">
    <property type="entry name" value="PEROXIDE STRESS-ACTIVATED HISTIDINE KINASE MAK1-RELATED"/>
    <property type="match status" value="1"/>
</dbReference>
<evidence type="ECO:0008006" key="8">
    <source>
        <dbReference type="Google" id="ProtNLM"/>
    </source>
</evidence>
<keyword evidence="3" id="KW-1133">Transmembrane helix</keyword>
<name>A0AAU9JBB9_9CILI</name>
<feature type="domain" description="Histidine kinase" evidence="4">
    <location>
        <begin position="321"/>
        <end position="541"/>
    </location>
</feature>
<proteinExistence type="predicted"/>
<evidence type="ECO:0000313" key="6">
    <source>
        <dbReference type="EMBL" id="CAG9323513.1"/>
    </source>
</evidence>
<dbReference type="SMART" id="SM00448">
    <property type="entry name" value="REC"/>
    <property type="match status" value="1"/>
</dbReference>
<evidence type="ECO:0000259" key="5">
    <source>
        <dbReference type="PROSITE" id="PS50110"/>
    </source>
</evidence>
<accession>A0AAU9JBB9</accession>
<dbReference type="CDD" id="cd17546">
    <property type="entry name" value="REC_hyHK_CKI1_RcsC-like"/>
    <property type="match status" value="1"/>
</dbReference>